<protein>
    <recommendedName>
        <fullName evidence="2">Nephrocystin 3-like N-terminal domain-containing protein</fullName>
    </recommendedName>
</protein>
<dbReference type="EMBL" id="JAUEPN010000005">
    <property type="protein sequence ID" value="KAK3294264.1"/>
    <property type="molecule type" value="Genomic_DNA"/>
</dbReference>
<dbReference type="InterPro" id="IPR056884">
    <property type="entry name" value="NPHP3-like_N"/>
</dbReference>
<dbReference type="GeneID" id="87838689"/>
<name>A0AAE0HCY5_9PEZI</name>
<sequence>MEPTADSIGTPRSISNQVNGTQIIYGSQYFQGPPLVPLVTMEEQCLAFLAFGAMNDRSVEIKKPTAGTCEWLFQHRKWKRWLSDQGDLMWIKGKPGSGKSTLLRYAERERKKTGDGLILSFFFHSRGEELQRSPLGMYRSLLCQILKQEPTSLSQLVETFMYKQNEKHGSEATWRWDSDHLGNFLDWAIDDILTRRTIWLFVDALDECGREGAEEILQRFNQLRRRGLFICVSCRHYPLQNLDDGFEINAEDHNKHDIVRYTQTQLAHLESKTALSISDLIAASSNGCFSWACLAVARLRRTDIAIGSQEIGNVIRQTIDSIPQDLDDRPRVLAHNIEGTPAVLASVQWASFVQRALMLRNLLRWAVMVGSNTSQPSRVLEWY</sequence>
<evidence type="ECO:0000313" key="3">
    <source>
        <dbReference type="EMBL" id="KAK3294264.1"/>
    </source>
</evidence>
<comment type="caution">
    <text evidence="3">The sequence shown here is derived from an EMBL/GenBank/DDBJ whole genome shotgun (WGS) entry which is preliminary data.</text>
</comment>
<keyword evidence="4" id="KW-1185">Reference proteome</keyword>
<dbReference type="Proteomes" id="UP001278766">
    <property type="component" value="Unassembled WGS sequence"/>
</dbReference>
<keyword evidence="1" id="KW-0677">Repeat</keyword>
<evidence type="ECO:0000259" key="2">
    <source>
        <dbReference type="Pfam" id="PF24883"/>
    </source>
</evidence>
<feature type="domain" description="Nephrocystin 3-like N-terminal" evidence="2">
    <location>
        <begin position="67"/>
        <end position="235"/>
    </location>
</feature>
<dbReference type="PANTHER" id="PTHR10039:SF5">
    <property type="entry name" value="NACHT DOMAIN-CONTAINING PROTEIN"/>
    <property type="match status" value="1"/>
</dbReference>
<dbReference type="AlphaFoldDB" id="A0AAE0HCY5"/>
<evidence type="ECO:0000256" key="1">
    <source>
        <dbReference type="ARBA" id="ARBA00022737"/>
    </source>
</evidence>
<reference evidence="3" key="2">
    <citation type="submission" date="2023-06" db="EMBL/GenBank/DDBJ databases">
        <authorList>
            <consortium name="Lawrence Berkeley National Laboratory"/>
            <person name="Haridas S."/>
            <person name="Hensen N."/>
            <person name="Bonometti L."/>
            <person name="Westerberg I."/>
            <person name="Brannstrom I.O."/>
            <person name="Guillou S."/>
            <person name="Cros-Aarteil S."/>
            <person name="Calhoun S."/>
            <person name="Kuo A."/>
            <person name="Mondo S."/>
            <person name="Pangilinan J."/>
            <person name="Riley R."/>
            <person name="Labutti K."/>
            <person name="Andreopoulos B."/>
            <person name="Lipzen A."/>
            <person name="Chen C."/>
            <person name="Yanf M."/>
            <person name="Daum C."/>
            <person name="Ng V."/>
            <person name="Clum A."/>
            <person name="Steindorff A."/>
            <person name="Ohm R."/>
            <person name="Martin F."/>
            <person name="Silar P."/>
            <person name="Natvig D."/>
            <person name="Lalanne C."/>
            <person name="Gautier V."/>
            <person name="Ament-Velasquez S.L."/>
            <person name="Kruys A."/>
            <person name="Hutchinson M.I."/>
            <person name="Powell A.J."/>
            <person name="Barry K."/>
            <person name="Miller A.N."/>
            <person name="Grigoriev I.V."/>
            <person name="Debuchy R."/>
            <person name="Gladieux P."/>
            <person name="Thoren M.H."/>
            <person name="Johannesson H."/>
        </authorList>
    </citation>
    <scope>NUCLEOTIDE SEQUENCE</scope>
    <source>
        <strain evidence="3">CBS 168.71</strain>
    </source>
</reference>
<dbReference type="Pfam" id="PF24883">
    <property type="entry name" value="NPHP3_N"/>
    <property type="match status" value="1"/>
</dbReference>
<reference evidence="3" key="1">
    <citation type="journal article" date="2023" name="Mol. Phylogenet. Evol.">
        <title>Genome-scale phylogeny and comparative genomics of the fungal order Sordariales.</title>
        <authorList>
            <person name="Hensen N."/>
            <person name="Bonometti L."/>
            <person name="Westerberg I."/>
            <person name="Brannstrom I.O."/>
            <person name="Guillou S."/>
            <person name="Cros-Aarteil S."/>
            <person name="Calhoun S."/>
            <person name="Haridas S."/>
            <person name="Kuo A."/>
            <person name="Mondo S."/>
            <person name="Pangilinan J."/>
            <person name="Riley R."/>
            <person name="LaButti K."/>
            <person name="Andreopoulos B."/>
            <person name="Lipzen A."/>
            <person name="Chen C."/>
            <person name="Yan M."/>
            <person name="Daum C."/>
            <person name="Ng V."/>
            <person name="Clum A."/>
            <person name="Steindorff A."/>
            <person name="Ohm R.A."/>
            <person name="Martin F."/>
            <person name="Silar P."/>
            <person name="Natvig D.O."/>
            <person name="Lalanne C."/>
            <person name="Gautier V."/>
            <person name="Ament-Velasquez S.L."/>
            <person name="Kruys A."/>
            <person name="Hutchinson M.I."/>
            <person name="Powell A.J."/>
            <person name="Barry K."/>
            <person name="Miller A.N."/>
            <person name="Grigoriev I.V."/>
            <person name="Debuchy R."/>
            <person name="Gladieux P."/>
            <person name="Hiltunen Thoren M."/>
            <person name="Johannesson H."/>
        </authorList>
    </citation>
    <scope>NUCLEOTIDE SEQUENCE</scope>
    <source>
        <strain evidence="3">CBS 168.71</strain>
    </source>
</reference>
<dbReference type="RefSeq" id="XP_062657778.1">
    <property type="nucleotide sequence ID" value="XM_062801741.1"/>
</dbReference>
<accession>A0AAE0HCY5</accession>
<organism evidence="3 4">
    <name type="scientific">Chaetomium fimeti</name>
    <dbReference type="NCBI Taxonomy" id="1854472"/>
    <lineage>
        <taxon>Eukaryota</taxon>
        <taxon>Fungi</taxon>
        <taxon>Dikarya</taxon>
        <taxon>Ascomycota</taxon>
        <taxon>Pezizomycotina</taxon>
        <taxon>Sordariomycetes</taxon>
        <taxon>Sordariomycetidae</taxon>
        <taxon>Sordariales</taxon>
        <taxon>Chaetomiaceae</taxon>
        <taxon>Chaetomium</taxon>
    </lineage>
</organism>
<dbReference type="Gene3D" id="3.40.50.300">
    <property type="entry name" value="P-loop containing nucleotide triphosphate hydrolases"/>
    <property type="match status" value="1"/>
</dbReference>
<dbReference type="InterPro" id="IPR027417">
    <property type="entry name" value="P-loop_NTPase"/>
</dbReference>
<dbReference type="SUPFAM" id="SSF52540">
    <property type="entry name" value="P-loop containing nucleoside triphosphate hydrolases"/>
    <property type="match status" value="1"/>
</dbReference>
<evidence type="ECO:0000313" key="4">
    <source>
        <dbReference type="Proteomes" id="UP001278766"/>
    </source>
</evidence>
<gene>
    <name evidence="3" type="ORF">B0H64DRAFT_361617</name>
</gene>
<dbReference type="PANTHER" id="PTHR10039">
    <property type="entry name" value="AMELOGENIN"/>
    <property type="match status" value="1"/>
</dbReference>
<proteinExistence type="predicted"/>